<dbReference type="Proteomes" id="UP001215598">
    <property type="component" value="Unassembled WGS sequence"/>
</dbReference>
<dbReference type="AlphaFoldDB" id="A0AAD7N8Z5"/>
<evidence type="ECO:0000256" key="1">
    <source>
        <dbReference type="SAM" id="MobiDB-lite"/>
    </source>
</evidence>
<reference evidence="2" key="1">
    <citation type="submission" date="2023-03" db="EMBL/GenBank/DDBJ databases">
        <title>Massive genome expansion in bonnet fungi (Mycena s.s.) driven by repeated elements and novel gene families across ecological guilds.</title>
        <authorList>
            <consortium name="Lawrence Berkeley National Laboratory"/>
            <person name="Harder C.B."/>
            <person name="Miyauchi S."/>
            <person name="Viragh M."/>
            <person name="Kuo A."/>
            <person name="Thoen E."/>
            <person name="Andreopoulos B."/>
            <person name="Lu D."/>
            <person name="Skrede I."/>
            <person name="Drula E."/>
            <person name="Henrissat B."/>
            <person name="Morin E."/>
            <person name="Kohler A."/>
            <person name="Barry K."/>
            <person name="LaButti K."/>
            <person name="Morin E."/>
            <person name="Salamov A."/>
            <person name="Lipzen A."/>
            <person name="Mereny Z."/>
            <person name="Hegedus B."/>
            <person name="Baldrian P."/>
            <person name="Stursova M."/>
            <person name="Weitz H."/>
            <person name="Taylor A."/>
            <person name="Grigoriev I.V."/>
            <person name="Nagy L.G."/>
            <person name="Martin F."/>
            <person name="Kauserud H."/>
        </authorList>
    </citation>
    <scope>NUCLEOTIDE SEQUENCE</scope>
    <source>
        <strain evidence="2">CBHHK182m</strain>
    </source>
</reference>
<dbReference type="EMBL" id="JARKIB010000066">
    <property type="protein sequence ID" value="KAJ7750360.1"/>
    <property type="molecule type" value="Genomic_DNA"/>
</dbReference>
<feature type="region of interest" description="Disordered" evidence="1">
    <location>
        <begin position="113"/>
        <end position="170"/>
    </location>
</feature>
<feature type="compositionally biased region" description="Basic and acidic residues" evidence="1">
    <location>
        <begin position="194"/>
        <end position="204"/>
    </location>
</feature>
<accession>A0AAD7N8Z5</accession>
<feature type="compositionally biased region" description="Pro residues" evidence="1">
    <location>
        <begin position="382"/>
        <end position="393"/>
    </location>
</feature>
<organism evidence="2 4">
    <name type="scientific">Mycena metata</name>
    <dbReference type="NCBI Taxonomy" id="1033252"/>
    <lineage>
        <taxon>Eukaryota</taxon>
        <taxon>Fungi</taxon>
        <taxon>Dikarya</taxon>
        <taxon>Basidiomycota</taxon>
        <taxon>Agaricomycotina</taxon>
        <taxon>Agaricomycetes</taxon>
        <taxon>Agaricomycetidae</taxon>
        <taxon>Agaricales</taxon>
        <taxon>Marasmiineae</taxon>
        <taxon>Mycenaceae</taxon>
        <taxon>Mycena</taxon>
    </lineage>
</organism>
<feature type="region of interest" description="Disordered" evidence="1">
    <location>
        <begin position="190"/>
        <end position="256"/>
    </location>
</feature>
<gene>
    <name evidence="3" type="ORF">B0H16DRAFT_1536672</name>
    <name evidence="2" type="ORF">B0H16DRAFT_1550423</name>
</gene>
<comment type="caution">
    <text evidence="2">The sequence shown here is derived from an EMBL/GenBank/DDBJ whole genome shotgun (WGS) entry which is preliminary data.</text>
</comment>
<evidence type="ECO:0000313" key="2">
    <source>
        <dbReference type="EMBL" id="KAJ7750360.1"/>
    </source>
</evidence>
<feature type="compositionally biased region" description="Basic residues" evidence="1">
    <location>
        <begin position="306"/>
        <end position="316"/>
    </location>
</feature>
<name>A0AAD7N8Z5_9AGAR</name>
<feature type="region of interest" description="Disordered" evidence="1">
    <location>
        <begin position="370"/>
        <end position="432"/>
    </location>
</feature>
<sequence length="456" mass="49815">MSMNISSPKAPRSSHHRSSSTRTSPRTSPRQDRVRPFGGHDGPRQPNYEVPQQAPLVPENLNDDRDAFNVDPGVGVLEAGGETYQPAIAPAGRHRFVGGFIGGMRKALQRNRGPGDGIAFPEPAVVHEEETQYESVPRAEPEPHYAAPSPEVHYPAPSPEGRTAPSPPQVHYATSAQYASPAVQYADVGPDAEYPERQPHHRQESSSSTSETAHATTQEHYEGTTIVNHDPNQLGTPQFVEPQPGSDYAKMDSPRSEASFGSYLTRVHHFFQTVNKLPWIAPDRVTVDYIPGRARQQAAQESPSHLRPRSRSRPVRRTTVSWYNSNIPQGSIDLLSGGSTHTPLDEFAQAKPLYAAAKYVPNTPAGQPAMAFASGGAGMASMPPPPPQPQPQPDRPRRVPVPQYDPEAGDPESERGGGYYEPRYPNGYVPYDQLDPAQRMVQTYTGSSVNSALPPR</sequence>
<feature type="region of interest" description="Disordered" evidence="1">
    <location>
        <begin position="295"/>
        <end position="317"/>
    </location>
</feature>
<proteinExistence type="predicted"/>
<protein>
    <submittedName>
        <fullName evidence="2">Uncharacterized protein</fullName>
    </submittedName>
</protein>
<feature type="compositionally biased region" description="Low complexity" evidence="1">
    <location>
        <begin position="205"/>
        <end position="216"/>
    </location>
</feature>
<evidence type="ECO:0000313" key="4">
    <source>
        <dbReference type="Proteomes" id="UP001215598"/>
    </source>
</evidence>
<evidence type="ECO:0000313" key="3">
    <source>
        <dbReference type="EMBL" id="KAJ7757441.1"/>
    </source>
</evidence>
<keyword evidence="4" id="KW-1185">Reference proteome</keyword>
<feature type="compositionally biased region" description="Polar residues" evidence="1">
    <location>
        <begin position="225"/>
        <end position="236"/>
    </location>
</feature>
<feature type="region of interest" description="Disordered" evidence="1">
    <location>
        <begin position="1"/>
        <end position="74"/>
    </location>
</feature>
<dbReference type="EMBL" id="JARKIB010000044">
    <property type="protein sequence ID" value="KAJ7757441.1"/>
    <property type="molecule type" value="Genomic_DNA"/>
</dbReference>